<reference evidence="3" key="1">
    <citation type="journal article" date="2019" name="Int. J. Syst. Evol. Microbiol.">
        <title>The Global Catalogue of Microorganisms (GCM) 10K type strain sequencing project: providing services to taxonomists for standard genome sequencing and annotation.</title>
        <authorList>
            <consortium name="The Broad Institute Genomics Platform"/>
            <consortium name="The Broad Institute Genome Sequencing Center for Infectious Disease"/>
            <person name="Wu L."/>
            <person name="Ma J."/>
        </authorList>
    </citation>
    <scope>NUCLEOTIDE SEQUENCE [LARGE SCALE GENOMIC DNA]</scope>
    <source>
        <strain evidence="3">JCM 17326</strain>
    </source>
</reference>
<dbReference type="RefSeq" id="WP_345580727.1">
    <property type="nucleotide sequence ID" value="NZ_BAABDQ010000079.1"/>
</dbReference>
<dbReference type="EMBL" id="BAABDQ010000079">
    <property type="protein sequence ID" value="GAA3625705.1"/>
    <property type="molecule type" value="Genomic_DNA"/>
</dbReference>
<feature type="compositionally biased region" description="Low complexity" evidence="1">
    <location>
        <begin position="101"/>
        <end position="110"/>
    </location>
</feature>
<feature type="compositionally biased region" description="Basic residues" evidence="1">
    <location>
        <begin position="166"/>
        <end position="189"/>
    </location>
</feature>
<comment type="caution">
    <text evidence="2">The sequence shown here is derived from an EMBL/GenBank/DDBJ whole genome shotgun (WGS) entry which is preliminary data.</text>
</comment>
<protein>
    <submittedName>
        <fullName evidence="2">Uncharacterized protein</fullName>
    </submittedName>
</protein>
<keyword evidence="3" id="KW-1185">Reference proteome</keyword>
<gene>
    <name evidence="2" type="ORF">GCM10022419_134110</name>
</gene>
<sequence length="386" mass="43085">MALEPDRDVELPDVKKYPFYGEKGYYRSFDARAVSNERRKGIEREAASSGTRPAAITYVIEHPKAVKTALLADETTRTAVWEALAEFDARQAAADAADRAAAADVTAQRQSEYDGEHDRDLHQERESLAAEARAARHGSEAEASMVVFNAMAEIRMAASAADPIHRRPRRSHRRRPGPGHRLRPGRRRAGGVPGRERRTAMSGREISRRTPQHDAMDFTQAEKDVADVMIWLRCNHGHEVSYADIAAGVKFPNGHRLRRAVRVVRVIAANRGDRLERFQPSADPDRRDAGRRRAWTTRYMRSGHGDEFSARDAMSAARAAMTSVKDMHRATTFEAANPHSIARKEFATMAQAADECITKVAGLDTVGPQTVRRENTSLLTQMIIEL</sequence>
<evidence type="ECO:0000313" key="3">
    <source>
        <dbReference type="Proteomes" id="UP001500630"/>
    </source>
</evidence>
<accession>A0ABP7A6F1</accession>
<feature type="compositionally biased region" description="Basic and acidic residues" evidence="1">
    <location>
        <begin position="111"/>
        <end position="121"/>
    </location>
</feature>
<feature type="compositionally biased region" description="Basic and acidic residues" evidence="1">
    <location>
        <begin position="194"/>
        <end position="216"/>
    </location>
</feature>
<evidence type="ECO:0000313" key="2">
    <source>
        <dbReference type="EMBL" id="GAA3625705.1"/>
    </source>
</evidence>
<proteinExistence type="predicted"/>
<organism evidence="2 3">
    <name type="scientific">Nonomuraea rosea</name>
    <dbReference type="NCBI Taxonomy" id="638574"/>
    <lineage>
        <taxon>Bacteria</taxon>
        <taxon>Bacillati</taxon>
        <taxon>Actinomycetota</taxon>
        <taxon>Actinomycetes</taxon>
        <taxon>Streptosporangiales</taxon>
        <taxon>Streptosporangiaceae</taxon>
        <taxon>Nonomuraea</taxon>
    </lineage>
</organism>
<name>A0ABP7A6F1_9ACTN</name>
<evidence type="ECO:0000256" key="1">
    <source>
        <dbReference type="SAM" id="MobiDB-lite"/>
    </source>
</evidence>
<dbReference type="Proteomes" id="UP001500630">
    <property type="component" value="Unassembled WGS sequence"/>
</dbReference>
<feature type="region of interest" description="Disordered" evidence="1">
    <location>
        <begin position="159"/>
        <end position="216"/>
    </location>
</feature>
<feature type="region of interest" description="Disordered" evidence="1">
    <location>
        <begin position="101"/>
        <end position="121"/>
    </location>
</feature>